<evidence type="ECO:0000313" key="2">
    <source>
        <dbReference type="EMBL" id="NGZ89289.1"/>
    </source>
</evidence>
<feature type="transmembrane region" description="Helical" evidence="1">
    <location>
        <begin position="12"/>
        <end position="31"/>
    </location>
</feature>
<gene>
    <name evidence="2" type="ORF">G7034_03380</name>
</gene>
<accession>A0A967ABM4</accession>
<organism evidence="2 3">
    <name type="scientific">Psychroflexus maritimus</name>
    <dbReference type="NCBI Taxonomy" id="2714865"/>
    <lineage>
        <taxon>Bacteria</taxon>
        <taxon>Pseudomonadati</taxon>
        <taxon>Bacteroidota</taxon>
        <taxon>Flavobacteriia</taxon>
        <taxon>Flavobacteriales</taxon>
        <taxon>Flavobacteriaceae</taxon>
        <taxon>Psychroflexus</taxon>
    </lineage>
</organism>
<keyword evidence="1" id="KW-0472">Membrane</keyword>
<dbReference type="EMBL" id="JAANAS010000034">
    <property type="protein sequence ID" value="NGZ89289.1"/>
    <property type="molecule type" value="Genomic_DNA"/>
</dbReference>
<sequence length="213" mass="24907">MNKKLSDLTSIYLRLPLYVAVMLTITQIIKFDFIDGEFNEDGYVESFQLVFLGLSIVLLFFSSYKFSIFKIYTSILGLFLATHFIRENDAFFDEYLMEHAWKIFAYSFVAIAVYVLIKNWNNFLNQVYQIKEHLSFGVFISGLTVLHVFSRLYGKKDNWINLFEKIDAPAEQYRSIKDASEESIELLGYAIIFISIVELIIYAKKQQIKLKDA</sequence>
<feature type="transmembrane region" description="Helical" evidence="1">
    <location>
        <begin position="133"/>
        <end position="153"/>
    </location>
</feature>
<feature type="transmembrane region" description="Helical" evidence="1">
    <location>
        <begin position="43"/>
        <end position="61"/>
    </location>
</feature>
<protein>
    <submittedName>
        <fullName evidence="2">Uncharacterized protein</fullName>
    </submittedName>
</protein>
<evidence type="ECO:0000313" key="3">
    <source>
        <dbReference type="Proteomes" id="UP000643701"/>
    </source>
</evidence>
<proteinExistence type="predicted"/>
<evidence type="ECO:0000256" key="1">
    <source>
        <dbReference type="SAM" id="Phobius"/>
    </source>
</evidence>
<keyword evidence="3" id="KW-1185">Reference proteome</keyword>
<dbReference type="AlphaFoldDB" id="A0A967ABM4"/>
<feature type="transmembrane region" description="Helical" evidence="1">
    <location>
        <begin position="68"/>
        <end position="85"/>
    </location>
</feature>
<feature type="transmembrane region" description="Helical" evidence="1">
    <location>
        <begin position="100"/>
        <end position="121"/>
    </location>
</feature>
<reference evidence="2" key="1">
    <citation type="submission" date="2020-03" db="EMBL/GenBank/DDBJ databases">
        <title>Psychroflexus Maritimus sp. nov., isolate from marine sediment.</title>
        <authorList>
            <person name="Zhong Y.-L."/>
        </authorList>
    </citation>
    <scope>NUCLEOTIDE SEQUENCE</scope>
    <source>
        <strain evidence="2">C1</strain>
    </source>
</reference>
<feature type="transmembrane region" description="Helical" evidence="1">
    <location>
        <begin position="186"/>
        <end position="203"/>
    </location>
</feature>
<keyword evidence="1" id="KW-0812">Transmembrane</keyword>
<dbReference type="Proteomes" id="UP000643701">
    <property type="component" value="Unassembled WGS sequence"/>
</dbReference>
<dbReference type="RefSeq" id="WP_166399555.1">
    <property type="nucleotide sequence ID" value="NZ_JAANAS010000034.1"/>
</dbReference>
<name>A0A967ABM4_9FLAO</name>
<comment type="caution">
    <text evidence="2">The sequence shown here is derived from an EMBL/GenBank/DDBJ whole genome shotgun (WGS) entry which is preliminary data.</text>
</comment>
<keyword evidence="1" id="KW-1133">Transmembrane helix</keyword>